<proteinExistence type="predicted"/>
<evidence type="ECO:0000313" key="2">
    <source>
        <dbReference type="Proteomes" id="UP000187172"/>
    </source>
</evidence>
<reference evidence="1 2" key="1">
    <citation type="submission" date="2016-11" db="EMBL/GenBank/DDBJ databases">
        <title>Paenibacillus species isolates.</title>
        <authorList>
            <person name="Beno S.M."/>
        </authorList>
    </citation>
    <scope>NUCLEOTIDE SEQUENCE [LARGE SCALE GENOMIC DNA]</scope>
    <source>
        <strain evidence="1 2">FSL R5-0378</strain>
    </source>
</reference>
<dbReference type="STRING" id="297318.BK138_16220"/>
<comment type="caution">
    <text evidence="1">The sequence shown here is derived from an EMBL/GenBank/DDBJ whole genome shotgun (WGS) entry which is preliminary data.</text>
</comment>
<organism evidence="1 2">
    <name type="scientific">Paenibacillus rhizosphaerae</name>
    <dbReference type="NCBI Taxonomy" id="297318"/>
    <lineage>
        <taxon>Bacteria</taxon>
        <taxon>Bacillati</taxon>
        <taxon>Bacillota</taxon>
        <taxon>Bacilli</taxon>
        <taxon>Bacillales</taxon>
        <taxon>Paenibacillaceae</taxon>
        <taxon>Paenibacillus</taxon>
    </lineage>
</organism>
<protein>
    <submittedName>
        <fullName evidence="1">Uncharacterized protein</fullName>
    </submittedName>
</protein>
<dbReference type="EMBL" id="MRTP01000003">
    <property type="protein sequence ID" value="OMF54701.1"/>
    <property type="molecule type" value="Genomic_DNA"/>
</dbReference>
<sequence>MGYGIKMYHKYRPESYIATLSYKPSLNDIIEIDGEFYEVLHVQSKPRICYATYASNQDIFRVTGVYPE</sequence>
<name>A0A1R1ESC2_9BACL</name>
<gene>
    <name evidence="1" type="ORF">BK138_16220</name>
</gene>
<keyword evidence="2" id="KW-1185">Reference proteome</keyword>
<dbReference type="Proteomes" id="UP000187172">
    <property type="component" value="Unassembled WGS sequence"/>
</dbReference>
<dbReference type="AlphaFoldDB" id="A0A1R1ESC2"/>
<accession>A0A1R1ESC2</accession>
<evidence type="ECO:0000313" key="1">
    <source>
        <dbReference type="EMBL" id="OMF54701.1"/>
    </source>
</evidence>